<evidence type="ECO:0000256" key="1">
    <source>
        <dbReference type="SAM" id="MobiDB-lite"/>
    </source>
</evidence>
<protein>
    <submittedName>
        <fullName evidence="3">Fibronectin type III domain-containing protein</fullName>
    </submittedName>
</protein>
<dbReference type="SUPFAM" id="SSF49265">
    <property type="entry name" value="Fibronectin type III"/>
    <property type="match status" value="1"/>
</dbReference>
<organism evidence="3 4">
    <name type="scientific">Candidatus Naiadarchaeum limnaeum</name>
    <dbReference type="NCBI Taxonomy" id="2756139"/>
    <lineage>
        <taxon>Archaea</taxon>
        <taxon>Candidatus Undinarchaeota</taxon>
        <taxon>Candidatus Undinarchaeia</taxon>
        <taxon>Candidatus Naiadarchaeales</taxon>
        <taxon>Candidatus Naiadarchaeaceae</taxon>
        <taxon>Candidatus Naiadarchaeum</taxon>
    </lineage>
</organism>
<dbReference type="InterPro" id="IPR013783">
    <property type="entry name" value="Ig-like_fold"/>
</dbReference>
<dbReference type="InterPro" id="IPR003961">
    <property type="entry name" value="FN3_dom"/>
</dbReference>
<dbReference type="Gene3D" id="2.60.40.10">
    <property type="entry name" value="Immunoglobulins"/>
    <property type="match status" value="2"/>
</dbReference>
<dbReference type="PROSITE" id="PS50853">
    <property type="entry name" value="FN3"/>
    <property type="match status" value="1"/>
</dbReference>
<feature type="region of interest" description="Disordered" evidence="1">
    <location>
        <begin position="199"/>
        <end position="220"/>
    </location>
</feature>
<evidence type="ECO:0000313" key="4">
    <source>
        <dbReference type="Proteomes" id="UP000646946"/>
    </source>
</evidence>
<proteinExistence type="predicted"/>
<dbReference type="Proteomes" id="UP000646946">
    <property type="component" value="Unassembled WGS sequence"/>
</dbReference>
<dbReference type="AlphaFoldDB" id="A0A832XMB8"/>
<evidence type="ECO:0000259" key="2">
    <source>
        <dbReference type="PROSITE" id="PS50853"/>
    </source>
</evidence>
<dbReference type="EMBL" id="DVAB01000051">
    <property type="protein sequence ID" value="HIK00983.1"/>
    <property type="molecule type" value="Genomic_DNA"/>
</dbReference>
<sequence>MASKKIEIIAIFCILIFYTKASFGADFSNWSFRCPVNLSETIVHFVLPTPNNEIINKNYTFINVTLNKEGSSATLQWNGTNESMSGSGINWFRSKTSLADGNYTFKVYANDTFGRTGLSHERYVVIDAPPAPITNLNETMTTGSKINWTWTNPINSDYNHAEVYLDNVFKENVSAPVNWYQATRLTKNTTYELEVRPVDNAGNTGEWTNDTAKTKGGRPA</sequence>
<dbReference type="InterPro" id="IPR036116">
    <property type="entry name" value="FN3_sf"/>
</dbReference>
<evidence type="ECO:0000313" key="3">
    <source>
        <dbReference type="EMBL" id="HIK00983.1"/>
    </source>
</evidence>
<accession>A0A832XMB8</accession>
<keyword evidence="4" id="KW-1185">Reference proteome</keyword>
<gene>
    <name evidence="3" type="ORF">H1016_05625</name>
</gene>
<feature type="domain" description="Fibronectin type-III" evidence="2">
    <location>
        <begin position="129"/>
        <end position="220"/>
    </location>
</feature>
<reference evidence="3 4" key="1">
    <citation type="journal article" name="Nat. Commun.">
        <title>Undinarchaeota illuminate DPANN phylogeny and the impact of gene transfer on archaeal evolution.</title>
        <authorList>
            <person name="Dombrowski N."/>
            <person name="Williams T.A."/>
            <person name="Sun J."/>
            <person name="Woodcroft B.J."/>
            <person name="Lee J.H."/>
            <person name="Minh B.Q."/>
            <person name="Rinke C."/>
            <person name="Spang A."/>
        </authorList>
    </citation>
    <scope>NUCLEOTIDE SEQUENCE [LARGE SCALE GENOMIC DNA]</scope>
    <source>
        <strain evidence="3">MAG_bin1129</strain>
    </source>
</reference>
<name>A0A832XMB8_9ARCH</name>
<comment type="caution">
    <text evidence="3">The sequence shown here is derived from an EMBL/GenBank/DDBJ whole genome shotgun (WGS) entry which is preliminary data.</text>
</comment>
<feature type="compositionally biased region" description="Polar residues" evidence="1">
    <location>
        <begin position="201"/>
        <end position="211"/>
    </location>
</feature>